<dbReference type="InterPro" id="IPR027417">
    <property type="entry name" value="P-loop_NTPase"/>
</dbReference>
<gene>
    <name evidence="1" type="ORF">DJ010_02185</name>
</gene>
<reference evidence="1 2" key="1">
    <citation type="submission" date="2018-05" db="EMBL/GenBank/DDBJ databases">
        <title>Nocardioides silvaticus genome.</title>
        <authorList>
            <person name="Li C."/>
            <person name="Wang G."/>
        </authorList>
    </citation>
    <scope>NUCLEOTIDE SEQUENCE [LARGE SCALE GENOMIC DNA]</scope>
    <source>
        <strain evidence="1 2">CCTCC AB 2018079</strain>
    </source>
</reference>
<evidence type="ECO:0000313" key="1">
    <source>
        <dbReference type="EMBL" id="PWN04469.1"/>
    </source>
</evidence>
<evidence type="ECO:0000313" key="2">
    <source>
        <dbReference type="Proteomes" id="UP000245507"/>
    </source>
</evidence>
<organism evidence="1 2">
    <name type="scientific">Nocardioides silvaticus</name>
    <dbReference type="NCBI Taxonomy" id="2201891"/>
    <lineage>
        <taxon>Bacteria</taxon>
        <taxon>Bacillati</taxon>
        <taxon>Actinomycetota</taxon>
        <taxon>Actinomycetes</taxon>
        <taxon>Propionibacteriales</taxon>
        <taxon>Nocardioidaceae</taxon>
        <taxon>Nocardioides</taxon>
    </lineage>
</organism>
<proteinExistence type="predicted"/>
<dbReference type="OrthoDB" id="5144031at2"/>
<dbReference type="EMBL" id="QGDD01000001">
    <property type="protein sequence ID" value="PWN04469.1"/>
    <property type="molecule type" value="Genomic_DNA"/>
</dbReference>
<protein>
    <recommendedName>
        <fullName evidence="3">Sulfotransferase family protein</fullName>
    </recommendedName>
</protein>
<name>A0A316TMM6_9ACTN</name>
<dbReference type="SUPFAM" id="SSF52540">
    <property type="entry name" value="P-loop containing nucleoside triphosphate hydrolases"/>
    <property type="match status" value="1"/>
</dbReference>
<dbReference type="Gene3D" id="3.40.50.300">
    <property type="entry name" value="P-loop containing nucleotide triphosphate hydrolases"/>
    <property type="match status" value="1"/>
</dbReference>
<accession>A0A316TMM6</accession>
<dbReference type="RefSeq" id="WP_109691972.1">
    <property type="nucleotide sequence ID" value="NZ_QGDD01000001.1"/>
</dbReference>
<keyword evidence="2" id="KW-1185">Reference proteome</keyword>
<dbReference type="Proteomes" id="UP000245507">
    <property type="component" value="Unassembled WGS sequence"/>
</dbReference>
<dbReference type="AlphaFoldDB" id="A0A316TMM6"/>
<sequence>MASTSARPRVFLHVGSPKTGTTFLQDVLWSQRERAAEHGLRLPGERFHDHFLATLDVRGLADDPAYPERARGMWDRLAAEALSSDGNVLISHELFAGANAEQARRAVARLSGGAEVHVVVTARDHVRQISAEWQEHVKHRSAASFGGFVEGVRNDTARTSWFWQVQDYAGVLERWGADLPPERLHLVTVPPSGADPTILWDRFARTIGLDPAALDTELERSNSSLGAEQAELLRRVNLELGERLPLPGPYPLVVKNVLAHRILEARSGTRLALAAEDQEYAVAESRAVADRLGAMGVDVVGDLADLVPTTGSGAATDTDPYAVPPDATLLAEGVATIADLLVVLNERRAAVQRADDLATTAQEKPVRFALVQAAENRPVLRKLRSAYRLAKARRRGEQPD</sequence>
<evidence type="ECO:0008006" key="3">
    <source>
        <dbReference type="Google" id="ProtNLM"/>
    </source>
</evidence>
<comment type="caution">
    <text evidence="1">The sequence shown here is derived from an EMBL/GenBank/DDBJ whole genome shotgun (WGS) entry which is preliminary data.</text>
</comment>